<organism evidence="1 2">
    <name type="scientific">Persea americana</name>
    <name type="common">Avocado</name>
    <dbReference type="NCBI Taxonomy" id="3435"/>
    <lineage>
        <taxon>Eukaryota</taxon>
        <taxon>Viridiplantae</taxon>
        <taxon>Streptophyta</taxon>
        <taxon>Embryophyta</taxon>
        <taxon>Tracheophyta</taxon>
        <taxon>Spermatophyta</taxon>
        <taxon>Magnoliopsida</taxon>
        <taxon>Magnoliidae</taxon>
        <taxon>Laurales</taxon>
        <taxon>Lauraceae</taxon>
        <taxon>Persea</taxon>
    </lineage>
</organism>
<dbReference type="Proteomes" id="UP001234297">
    <property type="component" value="Chromosome 3"/>
</dbReference>
<sequence length="105" mass="12135">MELVCQDQLVVVVVRHPNDTILKKQHIRQLPEHGVEDRAAIERPSDLLRDERSEKFEDCKREHEMEGVRCVGEDVKEVSKAAEDDEGAELEEDPSIWKDGEQETK</sequence>
<reference evidence="1 2" key="1">
    <citation type="journal article" date="2022" name="Hortic Res">
        <title>A haplotype resolved chromosomal level avocado genome allows analysis of novel avocado genes.</title>
        <authorList>
            <person name="Nath O."/>
            <person name="Fletcher S.J."/>
            <person name="Hayward A."/>
            <person name="Shaw L.M."/>
            <person name="Masouleh A.K."/>
            <person name="Furtado A."/>
            <person name="Henry R.J."/>
            <person name="Mitter N."/>
        </authorList>
    </citation>
    <scope>NUCLEOTIDE SEQUENCE [LARGE SCALE GENOMIC DNA]</scope>
    <source>
        <strain evidence="2">cv. Hass</strain>
    </source>
</reference>
<comment type="caution">
    <text evidence="1">The sequence shown here is derived from an EMBL/GenBank/DDBJ whole genome shotgun (WGS) entry which is preliminary data.</text>
</comment>
<proteinExistence type="predicted"/>
<accession>A0ACC2LSQ5</accession>
<name>A0ACC2LSQ5_PERAE</name>
<evidence type="ECO:0000313" key="2">
    <source>
        <dbReference type="Proteomes" id="UP001234297"/>
    </source>
</evidence>
<gene>
    <name evidence="1" type="ORF">MRB53_010635</name>
</gene>
<dbReference type="EMBL" id="CM056811">
    <property type="protein sequence ID" value="KAJ8636368.1"/>
    <property type="molecule type" value="Genomic_DNA"/>
</dbReference>
<protein>
    <submittedName>
        <fullName evidence="1">Uncharacterized protein</fullName>
    </submittedName>
</protein>
<keyword evidence="2" id="KW-1185">Reference proteome</keyword>
<evidence type="ECO:0000313" key="1">
    <source>
        <dbReference type="EMBL" id="KAJ8636368.1"/>
    </source>
</evidence>